<name>A0A4C1SC84_EUMVA</name>
<reference evidence="1 2" key="1">
    <citation type="journal article" date="2019" name="Commun. Biol.">
        <title>The bagworm genome reveals a unique fibroin gene that provides high tensile strength.</title>
        <authorList>
            <person name="Kono N."/>
            <person name="Nakamura H."/>
            <person name="Ohtoshi R."/>
            <person name="Tomita M."/>
            <person name="Numata K."/>
            <person name="Arakawa K."/>
        </authorList>
    </citation>
    <scope>NUCLEOTIDE SEQUENCE [LARGE SCALE GENOMIC DNA]</scope>
</reference>
<dbReference type="AlphaFoldDB" id="A0A4C1SC84"/>
<gene>
    <name evidence="1" type="ORF">EVAR_769_1</name>
</gene>
<sequence length="72" mass="8423">MRVFELNVKLQEPKPCSTDMTAYASTIVPFTKLSPSRNLVYRKRRRRRIVPVVYDSSVRRRLELTASPAKNK</sequence>
<dbReference type="EMBL" id="BGZK01000003">
    <property type="protein sequence ID" value="GBO99653.1"/>
    <property type="molecule type" value="Genomic_DNA"/>
</dbReference>
<keyword evidence="2" id="KW-1185">Reference proteome</keyword>
<organism evidence="1 2">
    <name type="scientific">Eumeta variegata</name>
    <name type="common">Bagworm moth</name>
    <name type="synonym">Eumeta japonica</name>
    <dbReference type="NCBI Taxonomy" id="151549"/>
    <lineage>
        <taxon>Eukaryota</taxon>
        <taxon>Metazoa</taxon>
        <taxon>Ecdysozoa</taxon>
        <taxon>Arthropoda</taxon>
        <taxon>Hexapoda</taxon>
        <taxon>Insecta</taxon>
        <taxon>Pterygota</taxon>
        <taxon>Neoptera</taxon>
        <taxon>Endopterygota</taxon>
        <taxon>Lepidoptera</taxon>
        <taxon>Glossata</taxon>
        <taxon>Ditrysia</taxon>
        <taxon>Tineoidea</taxon>
        <taxon>Psychidae</taxon>
        <taxon>Oiketicinae</taxon>
        <taxon>Eumeta</taxon>
    </lineage>
</organism>
<evidence type="ECO:0000313" key="1">
    <source>
        <dbReference type="EMBL" id="GBO99653.1"/>
    </source>
</evidence>
<proteinExistence type="predicted"/>
<comment type="caution">
    <text evidence="1">The sequence shown here is derived from an EMBL/GenBank/DDBJ whole genome shotgun (WGS) entry which is preliminary data.</text>
</comment>
<evidence type="ECO:0000313" key="2">
    <source>
        <dbReference type="Proteomes" id="UP000299102"/>
    </source>
</evidence>
<protein>
    <submittedName>
        <fullName evidence="1">Uncharacterized protein</fullName>
    </submittedName>
</protein>
<dbReference type="Proteomes" id="UP000299102">
    <property type="component" value="Unassembled WGS sequence"/>
</dbReference>
<accession>A0A4C1SC84</accession>